<evidence type="ECO:0000256" key="3">
    <source>
        <dbReference type="ARBA" id="ARBA00019010"/>
    </source>
</evidence>
<evidence type="ECO:0000256" key="8">
    <source>
        <dbReference type="ARBA" id="ARBA00022840"/>
    </source>
</evidence>
<dbReference type="Gene3D" id="3.40.50.300">
    <property type="entry name" value="P-loop containing nucleotide triphosphate hydrolases"/>
    <property type="match status" value="1"/>
</dbReference>
<keyword evidence="9" id="KW-0460">Magnesium</keyword>
<keyword evidence="4" id="KW-0963">Cytoplasm</keyword>
<dbReference type="RefSeq" id="WP_146365343.1">
    <property type="nucleotide sequence ID" value="NZ_CP042261.1"/>
</dbReference>
<dbReference type="PANTHER" id="PTHR33540:SF2">
    <property type="entry name" value="TRNA THREONYLCARBAMOYLADENOSINE BIOSYNTHESIS PROTEIN TSAE"/>
    <property type="match status" value="1"/>
</dbReference>
<evidence type="ECO:0000256" key="6">
    <source>
        <dbReference type="ARBA" id="ARBA00022723"/>
    </source>
</evidence>
<dbReference type="EMBL" id="CP042261">
    <property type="protein sequence ID" value="QDY69967.1"/>
    <property type="molecule type" value="Genomic_DNA"/>
</dbReference>
<keyword evidence="12" id="KW-1185">Reference proteome</keyword>
<evidence type="ECO:0000256" key="7">
    <source>
        <dbReference type="ARBA" id="ARBA00022741"/>
    </source>
</evidence>
<keyword evidence="7" id="KW-0547">Nucleotide-binding</keyword>
<dbReference type="GO" id="GO:0002949">
    <property type="term" value="P:tRNA threonylcarbamoyladenosine modification"/>
    <property type="evidence" value="ECO:0007669"/>
    <property type="project" value="InterPro"/>
</dbReference>
<dbReference type="NCBIfam" id="TIGR00150">
    <property type="entry name" value="T6A_YjeE"/>
    <property type="match status" value="1"/>
</dbReference>
<keyword evidence="8" id="KW-0067">ATP-binding</keyword>
<evidence type="ECO:0000256" key="5">
    <source>
        <dbReference type="ARBA" id="ARBA00022694"/>
    </source>
</evidence>
<organism evidence="11 12">
    <name type="scientific">Qingshengfaniella alkalisoli</name>
    <dbReference type="NCBI Taxonomy" id="2599296"/>
    <lineage>
        <taxon>Bacteria</taxon>
        <taxon>Pseudomonadati</taxon>
        <taxon>Pseudomonadota</taxon>
        <taxon>Alphaproteobacteria</taxon>
        <taxon>Rhodobacterales</taxon>
        <taxon>Paracoccaceae</taxon>
        <taxon>Qingshengfaniella</taxon>
    </lineage>
</organism>
<evidence type="ECO:0000256" key="10">
    <source>
        <dbReference type="ARBA" id="ARBA00032441"/>
    </source>
</evidence>
<protein>
    <recommendedName>
        <fullName evidence="3">tRNA threonylcarbamoyladenosine biosynthesis protein TsaE</fullName>
    </recommendedName>
    <alternativeName>
        <fullName evidence="10">t(6)A37 threonylcarbamoyladenosine biosynthesis protein TsaE</fullName>
    </alternativeName>
</protein>
<comment type="similarity">
    <text evidence="2">Belongs to the TsaE family.</text>
</comment>
<evidence type="ECO:0000256" key="1">
    <source>
        <dbReference type="ARBA" id="ARBA00004496"/>
    </source>
</evidence>
<dbReference type="InterPro" id="IPR003442">
    <property type="entry name" value="T6A_TsaE"/>
</dbReference>
<dbReference type="AlphaFoldDB" id="A0A5B8J6A5"/>
<evidence type="ECO:0000256" key="2">
    <source>
        <dbReference type="ARBA" id="ARBA00007599"/>
    </source>
</evidence>
<dbReference type="GO" id="GO:0046872">
    <property type="term" value="F:metal ion binding"/>
    <property type="evidence" value="ECO:0007669"/>
    <property type="project" value="UniProtKB-KW"/>
</dbReference>
<evidence type="ECO:0000256" key="4">
    <source>
        <dbReference type="ARBA" id="ARBA00022490"/>
    </source>
</evidence>
<dbReference type="Pfam" id="PF02367">
    <property type="entry name" value="TsaE"/>
    <property type="match status" value="1"/>
</dbReference>
<proteinExistence type="inferred from homology"/>
<dbReference type="PANTHER" id="PTHR33540">
    <property type="entry name" value="TRNA THREONYLCARBAMOYLADENOSINE BIOSYNTHESIS PROTEIN TSAE"/>
    <property type="match status" value="1"/>
</dbReference>
<comment type="subcellular location">
    <subcellularLocation>
        <location evidence="1">Cytoplasm</location>
    </subcellularLocation>
</comment>
<dbReference type="KEGG" id="lit:FPZ52_10295"/>
<dbReference type="Proteomes" id="UP000318483">
    <property type="component" value="Chromosome"/>
</dbReference>
<dbReference type="InterPro" id="IPR027417">
    <property type="entry name" value="P-loop_NTPase"/>
</dbReference>
<name>A0A5B8J6A5_9RHOB</name>
<reference evidence="11 12" key="1">
    <citation type="submission" date="2019-07" db="EMBL/GenBank/DDBJ databases">
        <title>Litoreibacter alkalisoli sp. nov., isolated from saline-alkaline soil.</title>
        <authorList>
            <person name="Wang S."/>
            <person name="Xu L."/>
            <person name="Xing Y.-T."/>
            <person name="Sun J.-Q."/>
        </authorList>
    </citation>
    <scope>NUCLEOTIDE SEQUENCE [LARGE SCALE GENOMIC DNA]</scope>
    <source>
        <strain evidence="11 12">LN3S51</strain>
    </source>
</reference>
<gene>
    <name evidence="11" type="primary">tsaE</name>
    <name evidence="11" type="ORF">FPZ52_10295</name>
</gene>
<dbReference type="GO" id="GO:0016740">
    <property type="term" value="F:transferase activity"/>
    <property type="evidence" value="ECO:0007669"/>
    <property type="project" value="UniProtKB-KW"/>
</dbReference>
<sequence length="168" mass="18463">MTIALPFDLNLASEAATSTFAQALAPLLGVGDVLCLSGPIGAGKSHFARQVVRTRLHAVGKEEDIPSPTFTLVQTYKAGALEIWHADLYRLGDVQEIIELGLDDAFEDALCLIEWPDRLGEDVPDRALHIELSTLDTPDARRMRLRSDAPEIWSDRITAALEDMKGRI</sequence>
<dbReference type="GO" id="GO:0005737">
    <property type="term" value="C:cytoplasm"/>
    <property type="evidence" value="ECO:0007669"/>
    <property type="project" value="UniProtKB-SubCell"/>
</dbReference>
<dbReference type="OrthoDB" id="9800307at2"/>
<keyword evidence="6" id="KW-0479">Metal-binding</keyword>
<keyword evidence="11" id="KW-0808">Transferase</keyword>
<evidence type="ECO:0000313" key="11">
    <source>
        <dbReference type="EMBL" id="QDY69967.1"/>
    </source>
</evidence>
<dbReference type="SUPFAM" id="SSF52540">
    <property type="entry name" value="P-loop containing nucleoside triphosphate hydrolases"/>
    <property type="match status" value="1"/>
</dbReference>
<evidence type="ECO:0000256" key="9">
    <source>
        <dbReference type="ARBA" id="ARBA00022842"/>
    </source>
</evidence>
<accession>A0A5B8J6A5</accession>
<dbReference type="GO" id="GO:0005524">
    <property type="term" value="F:ATP binding"/>
    <property type="evidence" value="ECO:0007669"/>
    <property type="project" value="UniProtKB-KW"/>
</dbReference>
<evidence type="ECO:0000313" key="12">
    <source>
        <dbReference type="Proteomes" id="UP000318483"/>
    </source>
</evidence>
<keyword evidence="5" id="KW-0819">tRNA processing</keyword>